<name>A0A4Q7LZV8_9MICO</name>
<dbReference type="InterPro" id="IPR058407">
    <property type="entry name" value="DUF8094"/>
</dbReference>
<evidence type="ECO:0000313" key="3">
    <source>
        <dbReference type="EMBL" id="RZS60133.1"/>
    </source>
</evidence>
<dbReference type="AlphaFoldDB" id="A0A4Q7LZV8"/>
<dbReference type="RefSeq" id="WP_130411808.1">
    <property type="nucleotide sequence ID" value="NZ_SGWX01000001.1"/>
</dbReference>
<dbReference type="OrthoDB" id="3266092at2"/>
<feature type="chain" id="PRO_5020229500" description="DUF8094 domain-containing protein" evidence="1">
    <location>
        <begin position="32"/>
        <end position="344"/>
    </location>
</feature>
<dbReference type="Pfam" id="PF26366">
    <property type="entry name" value="DUF8094"/>
    <property type="match status" value="1"/>
</dbReference>
<dbReference type="Proteomes" id="UP000293852">
    <property type="component" value="Unassembled WGS sequence"/>
</dbReference>
<organism evidence="3 4">
    <name type="scientific">Xylanimonas ulmi</name>
    <dbReference type="NCBI Taxonomy" id="228973"/>
    <lineage>
        <taxon>Bacteria</taxon>
        <taxon>Bacillati</taxon>
        <taxon>Actinomycetota</taxon>
        <taxon>Actinomycetes</taxon>
        <taxon>Micrococcales</taxon>
        <taxon>Promicromonosporaceae</taxon>
        <taxon>Xylanimonas</taxon>
    </lineage>
</organism>
<feature type="domain" description="DUF8094" evidence="2">
    <location>
        <begin position="43"/>
        <end position="341"/>
    </location>
</feature>
<reference evidence="3 4" key="1">
    <citation type="submission" date="2019-02" db="EMBL/GenBank/DDBJ databases">
        <title>Sequencing the genomes of 1000 actinobacteria strains.</title>
        <authorList>
            <person name="Klenk H.-P."/>
        </authorList>
    </citation>
    <scope>NUCLEOTIDE SEQUENCE [LARGE SCALE GENOMIC DNA]</scope>
    <source>
        <strain evidence="3 4">DSM 16932</strain>
    </source>
</reference>
<keyword evidence="1" id="KW-0732">Signal</keyword>
<dbReference type="EMBL" id="SGWX01000001">
    <property type="protein sequence ID" value="RZS60133.1"/>
    <property type="molecule type" value="Genomic_DNA"/>
</dbReference>
<feature type="signal peptide" evidence="1">
    <location>
        <begin position="1"/>
        <end position="31"/>
    </location>
</feature>
<protein>
    <recommendedName>
        <fullName evidence="2">DUF8094 domain-containing protein</fullName>
    </recommendedName>
</protein>
<dbReference type="PROSITE" id="PS51257">
    <property type="entry name" value="PROKAR_LIPOPROTEIN"/>
    <property type="match status" value="1"/>
</dbReference>
<accession>A0A4Q7LZV8</accession>
<evidence type="ECO:0000256" key="1">
    <source>
        <dbReference type="SAM" id="SignalP"/>
    </source>
</evidence>
<keyword evidence="4" id="KW-1185">Reference proteome</keyword>
<evidence type="ECO:0000259" key="2">
    <source>
        <dbReference type="Pfam" id="PF26366"/>
    </source>
</evidence>
<comment type="caution">
    <text evidence="3">The sequence shown here is derived from an EMBL/GenBank/DDBJ whole genome shotgun (WGS) entry which is preliminary data.</text>
</comment>
<evidence type="ECO:0000313" key="4">
    <source>
        <dbReference type="Proteomes" id="UP000293852"/>
    </source>
</evidence>
<gene>
    <name evidence="3" type="ORF">EV386_0376</name>
</gene>
<sequence length="344" mass="36457">MTTTFRTRGTRWAALGGLLAAALTLGGCAPAIPTPAPDAASVSPALSVDRNTQVLEAMNAALAEAGESLDPSTLEGRVTGPALALRTSQLQVAQIRQNSDLVTVLPTQYKQIILPLTDTWPRTTFAITEPTDELQPPRLIALTQDAPRAPFKLWGWVQLRPGVTMPAFADPKLGSELLAPDDASLAVTPQDVVAQYADLLTTGDQSAFVDTFEPAEEDPFRVLLKSTAERQLQELEPDNDLVRGTYTFTSTPNPDAVIQTVRTADGGAMVLASLNGSEHMEAVEGAVLAPSTKTAQALLEGQELTNKLTAGFMDMVALFVPPAGSDQRVKLLGYSHVQTSASVG</sequence>
<proteinExistence type="predicted"/>